<organism evidence="2 3">
    <name type="scientific">Parasitella parasitica</name>
    <dbReference type="NCBI Taxonomy" id="35722"/>
    <lineage>
        <taxon>Eukaryota</taxon>
        <taxon>Fungi</taxon>
        <taxon>Fungi incertae sedis</taxon>
        <taxon>Mucoromycota</taxon>
        <taxon>Mucoromycotina</taxon>
        <taxon>Mucoromycetes</taxon>
        <taxon>Mucorales</taxon>
        <taxon>Mucorineae</taxon>
        <taxon>Mucoraceae</taxon>
        <taxon>Parasitella</taxon>
    </lineage>
</organism>
<feature type="compositionally biased region" description="Acidic residues" evidence="1">
    <location>
        <begin position="125"/>
        <end position="140"/>
    </location>
</feature>
<proteinExistence type="predicted"/>
<reference evidence="2 3" key="1">
    <citation type="submission" date="2014-09" db="EMBL/GenBank/DDBJ databases">
        <authorList>
            <person name="Ellenberger Sabrina"/>
        </authorList>
    </citation>
    <scope>NUCLEOTIDE SEQUENCE [LARGE SCALE GENOMIC DNA]</scope>
    <source>
        <strain evidence="2 3">CBS 412.66</strain>
    </source>
</reference>
<feature type="compositionally biased region" description="Basic residues" evidence="1">
    <location>
        <begin position="144"/>
        <end position="157"/>
    </location>
</feature>
<gene>
    <name evidence="2" type="primary">PARPA_10341.1 scaffold 40090</name>
</gene>
<dbReference type="EMBL" id="LN732835">
    <property type="protein sequence ID" value="CEP16086.1"/>
    <property type="molecule type" value="Genomic_DNA"/>
</dbReference>
<protein>
    <submittedName>
        <fullName evidence="2">Uncharacterized protein</fullName>
    </submittedName>
</protein>
<name>A0A0B7NFA5_9FUNG</name>
<dbReference type="OrthoDB" id="2419780at2759"/>
<sequence length="180" mass="20928">MQAHDRIVKELNEEFKKVDRAFETNEMRVFGKNTAHIFKELDVLRRKQLDIASYHVTLETLQDTPSTNTTTTATPTSTQWENLNQDDDSFAMNFERKEHFLKTMKHKASIRDTFRKISESEYDGEDTLLMSENEDSGDDENTSKRNHTIRQKQHQHSNKNNDNFLTVPATNTSTNTSSIL</sequence>
<feature type="region of interest" description="Disordered" evidence="1">
    <location>
        <begin position="125"/>
        <end position="180"/>
    </location>
</feature>
<evidence type="ECO:0000313" key="2">
    <source>
        <dbReference type="EMBL" id="CEP16086.1"/>
    </source>
</evidence>
<dbReference type="Proteomes" id="UP000054107">
    <property type="component" value="Unassembled WGS sequence"/>
</dbReference>
<dbReference type="AlphaFoldDB" id="A0A0B7NFA5"/>
<evidence type="ECO:0000313" key="3">
    <source>
        <dbReference type="Proteomes" id="UP000054107"/>
    </source>
</evidence>
<keyword evidence="3" id="KW-1185">Reference proteome</keyword>
<accession>A0A0B7NFA5</accession>
<evidence type="ECO:0000256" key="1">
    <source>
        <dbReference type="SAM" id="MobiDB-lite"/>
    </source>
</evidence>
<feature type="compositionally biased region" description="Polar residues" evidence="1">
    <location>
        <begin position="158"/>
        <end position="180"/>
    </location>
</feature>